<dbReference type="AlphaFoldDB" id="A0A0B8MXM0"/>
<reference evidence="2" key="1">
    <citation type="journal article" date="2015" name="Genome Announc.">
        <title>Draft genome sequence of Talaromyces cellulolyticus strain Y-94, a source of lignocellulosic biomass-degrading enzymes.</title>
        <authorList>
            <person name="Fujii T."/>
            <person name="Koike H."/>
            <person name="Sawayama S."/>
            <person name="Yano S."/>
            <person name="Inoue H."/>
        </authorList>
    </citation>
    <scope>NUCLEOTIDE SEQUENCE [LARGE SCALE GENOMIC DNA]</scope>
    <source>
        <strain evidence="2">Y-94</strain>
    </source>
</reference>
<sequence>MAMGAMSDSQMSDALEAMSESISSLLESWELLRERAKTKISEYRQQTFDDKFSCVLECFIDHLPEHGSKVVCEYIIENEDQIQRLGDHLLNALLIRTQGASGKTPSVTPSPFETPDEVAQNMEVSVPRQQSIIKKRCLKRDWYRCMISGQLDSTSRAKFPDMSDDDWYDLAGPTNATHIFPYRLGKYDDSDDEKEIAYIWTSLYALFPSLKQVIGQDSINEERNVMTTAEDFNRQIGTFRLALEATDEINVYKLVEYGLFKKVRNQLPEPNEQGERVVRFTKPSDVKWELPSPEILAVHAALARVLHASGMAEIVEKCLTCWGNICYFLCMVEIDGTELEADVVVLATGYDNTRTTVRKALGDGVADKLKDIWDLDEEGELNAM</sequence>
<organism evidence="1 2">
    <name type="scientific">Talaromyces pinophilus</name>
    <name type="common">Penicillium pinophilum</name>
    <dbReference type="NCBI Taxonomy" id="128442"/>
    <lineage>
        <taxon>Eukaryota</taxon>
        <taxon>Fungi</taxon>
        <taxon>Dikarya</taxon>
        <taxon>Ascomycota</taxon>
        <taxon>Pezizomycotina</taxon>
        <taxon>Eurotiomycetes</taxon>
        <taxon>Eurotiomycetidae</taxon>
        <taxon>Eurotiales</taxon>
        <taxon>Trichocomaceae</taxon>
        <taxon>Talaromyces</taxon>
        <taxon>Talaromyces sect. Talaromyces</taxon>
    </lineage>
</organism>
<evidence type="ECO:0008006" key="3">
    <source>
        <dbReference type="Google" id="ProtNLM"/>
    </source>
</evidence>
<dbReference type="EMBL" id="DF933807">
    <property type="protein sequence ID" value="GAM33667.1"/>
    <property type="molecule type" value="Genomic_DNA"/>
</dbReference>
<proteinExistence type="predicted"/>
<keyword evidence="2" id="KW-1185">Reference proteome</keyword>
<accession>A0A0B8MXM0</accession>
<name>A0A0B8MXM0_TALPI</name>
<dbReference type="Proteomes" id="UP000053095">
    <property type="component" value="Unassembled WGS sequence"/>
</dbReference>
<evidence type="ECO:0000313" key="2">
    <source>
        <dbReference type="Proteomes" id="UP000053095"/>
    </source>
</evidence>
<protein>
    <recommendedName>
        <fullName evidence="3">HNH nuclease domain-containing protein</fullName>
    </recommendedName>
</protein>
<gene>
    <name evidence="1" type="ORF">TCE0_011r00741</name>
</gene>
<evidence type="ECO:0000313" key="1">
    <source>
        <dbReference type="EMBL" id="GAM33667.1"/>
    </source>
</evidence>